<feature type="transmembrane region" description="Helical" evidence="1">
    <location>
        <begin position="135"/>
        <end position="160"/>
    </location>
</feature>
<dbReference type="Proteomes" id="UP000472263">
    <property type="component" value="Chromosome 21"/>
</dbReference>
<dbReference type="InterPro" id="IPR029372">
    <property type="entry name" value="Tmem37"/>
</dbReference>
<reference evidence="2" key="3">
    <citation type="submission" date="2025-09" db="UniProtKB">
        <authorList>
            <consortium name="Ensembl"/>
        </authorList>
    </citation>
    <scope>IDENTIFICATION</scope>
</reference>
<dbReference type="GeneTree" id="ENSGT00390000006225"/>
<dbReference type="PANTHER" id="PTHR31767">
    <property type="entry name" value="VOLTAGE-DEPENDENT CALCIUM CHANNEL GAMMA-LIKE SUBUNIT"/>
    <property type="match status" value="1"/>
</dbReference>
<gene>
    <name evidence="2" type="primary">TMEM37</name>
</gene>
<name>A0A668A4R6_9TELE</name>
<evidence type="ECO:0000313" key="2">
    <source>
        <dbReference type="Ensembl" id="ENSMMDP00005040096.1"/>
    </source>
</evidence>
<proteinExistence type="predicted"/>
<dbReference type="InParanoid" id="A0A668A4R6"/>
<organism evidence="2 3">
    <name type="scientific">Myripristis murdjan</name>
    <name type="common">pinecone soldierfish</name>
    <dbReference type="NCBI Taxonomy" id="586833"/>
    <lineage>
        <taxon>Eukaryota</taxon>
        <taxon>Metazoa</taxon>
        <taxon>Chordata</taxon>
        <taxon>Craniata</taxon>
        <taxon>Vertebrata</taxon>
        <taxon>Euteleostomi</taxon>
        <taxon>Actinopterygii</taxon>
        <taxon>Neopterygii</taxon>
        <taxon>Teleostei</taxon>
        <taxon>Neoteleostei</taxon>
        <taxon>Acanthomorphata</taxon>
        <taxon>Holocentriformes</taxon>
        <taxon>Holocentridae</taxon>
        <taxon>Myripristis</taxon>
    </lineage>
</organism>
<feature type="transmembrane region" description="Helical" evidence="1">
    <location>
        <begin position="104"/>
        <end position="123"/>
    </location>
</feature>
<dbReference type="GO" id="GO:0016020">
    <property type="term" value="C:membrane"/>
    <property type="evidence" value="ECO:0007669"/>
    <property type="project" value="InterPro"/>
</dbReference>
<dbReference type="GO" id="GO:0005262">
    <property type="term" value="F:calcium channel activity"/>
    <property type="evidence" value="ECO:0007669"/>
    <property type="project" value="InterPro"/>
</dbReference>
<keyword evidence="1" id="KW-0812">Transmembrane</keyword>
<reference evidence="2" key="2">
    <citation type="submission" date="2025-08" db="UniProtKB">
        <authorList>
            <consortium name="Ensembl"/>
        </authorList>
    </citation>
    <scope>IDENTIFICATION</scope>
</reference>
<accession>A0A668A4R6</accession>
<keyword evidence="3" id="KW-1185">Reference proteome</keyword>
<feature type="transmembrane region" description="Helical" evidence="1">
    <location>
        <begin position="33"/>
        <end position="54"/>
    </location>
</feature>
<dbReference type="Ensembl" id="ENSMMDT00005040924.1">
    <property type="protein sequence ID" value="ENSMMDP00005040096.1"/>
    <property type="gene ID" value="ENSMMDG00005018565.1"/>
</dbReference>
<dbReference type="GO" id="GO:0005244">
    <property type="term" value="F:voltage-gated monoatomic ion channel activity"/>
    <property type="evidence" value="ECO:0007669"/>
    <property type="project" value="InterPro"/>
</dbReference>
<evidence type="ECO:0000256" key="1">
    <source>
        <dbReference type="SAM" id="Phobius"/>
    </source>
</evidence>
<dbReference type="AlphaFoldDB" id="A0A668A4R6"/>
<keyword evidence="1" id="KW-0472">Membrane</keyword>
<evidence type="ECO:0000313" key="3">
    <source>
        <dbReference type="Proteomes" id="UP000472263"/>
    </source>
</evidence>
<dbReference type="Pfam" id="PF15108">
    <property type="entry name" value="TMEM37"/>
    <property type="match status" value="1"/>
</dbReference>
<dbReference type="PANTHER" id="PTHR31767:SF0">
    <property type="entry name" value="VOLTAGE-DEPENDENT CALCIUM CHANNEL GAMMA-LIKE SUBUNIT"/>
    <property type="match status" value="1"/>
</dbReference>
<protein>
    <submittedName>
        <fullName evidence="2">Transmembrane protein 37</fullName>
    </submittedName>
</protein>
<reference evidence="2" key="1">
    <citation type="submission" date="2019-06" db="EMBL/GenBank/DDBJ databases">
        <authorList>
            <consortium name="Wellcome Sanger Institute Data Sharing"/>
        </authorList>
    </citation>
    <scope>NUCLEOTIDE SEQUENCE [LARGE SCALE GENOMIC DNA]</scope>
</reference>
<feature type="transmembrane region" description="Helical" evidence="1">
    <location>
        <begin position="166"/>
        <end position="186"/>
    </location>
</feature>
<keyword evidence="1" id="KW-1133">Transmembrane helix</keyword>
<sequence>SISPGSSSDSLTSLHFIIGSSPQRKPRSHLLEVLVRSLIILCTALSVVLSSIAVCDGHWLHVSRGGILGLWSFCTMETAARDLIDQDQVTGTTGLKWGLGLCRFAVSLAVVAAIFSLELHVVSQVSEGRDASRRWVLGSVLVLVAAFMSVTGVVMFVALVWEYVSLMGFTLTFWCQLAAAFFFFLSGMAARHIHHMNVPAPPSGLLGKC</sequence>